<feature type="domain" description="Pyruvate kinase C-terminal" evidence="1">
    <location>
        <begin position="2"/>
        <end position="59"/>
    </location>
</feature>
<dbReference type="InterPro" id="IPR015795">
    <property type="entry name" value="Pyrv_Knase_C"/>
</dbReference>
<evidence type="ECO:0000313" key="2">
    <source>
        <dbReference type="EMBL" id="VDN00363.1"/>
    </source>
</evidence>
<dbReference type="Gene3D" id="3.40.1380.20">
    <property type="entry name" value="Pyruvate kinase, C-terminal domain"/>
    <property type="match status" value="1"/>
</dbReference>
<dbReference type="Proteomes" id="UP000276776">
    <property type="component" value="Unassembled WGS sequence"/>
</dbReference>
<proteinExistence type="predicted"/>
<dbReference type="Pfam" id="PF02887">
    <property type="entry name" value="PK_C"/>
    <property type="match status" value="1"/>
</dbReference>
<dbReference type="InterPro" id="IPR036918">
    <property type="entry name" value="Pyrv_Knase_C_sf"/>
</dbReference>
<keyword evidence="3" id="KW-1185">Reference proteome</keyword>
<accession>A0A0N5CTY2</accession>
<gene>
    <name evidence="2" type="ORF">TCLT_LOCUS3682</name>
</gene>
<dbReference type="EMBL" id="UYYF01002253">
    <property type="protein sequence ID" value="VDN00363.1"/>
    <property type="molecule type" value="Genomic_DNA"/>
</dbReference>
<evidence type="ECO:0000313" key="4">
    <source>
        <dbReference type="WBParaSite" id="TCLT_0000369401-mRNA-1"/>
    </source>
</evidence>
<name>A0A0N5CTY2_THECL</name>
<protein>
    <submittedName>
        <fullName evidence="4">PK_C domain-containing protein</fullName>
    </submittedName>
</protein>
<reference evidence="4" key="1">
    <citation type="submission" date="2017-02" db="UniProtKB">
        <authorList>
            <consortium name="WormBaseParasite"/>
        </authorList>
    </citation>
    <scope>IDENTIFICATION</scope>
</reference>
<dbReference type="STRING" id="103827.A0A0N5CTY2"/>
<dbReference type="AlphaFoldDB" id="A0A0N5CTY2"/>
<organism evidence="4">
    <name type="scientific">Thelazia callipaeda</name>
    <name type="common">Oriental eyeworm</name>
    <name type="synonym">Parasitic nematode</name>
    <dbReference type="NCBI Taxonomy" id="103827"/>
    <lineage>
        <taxon>Eukaryota</taxon>
        <taxon>Metazoa</taxon>
        <taxon>Ecdysozoa</taxon>
        <taxon>Nematoda</taxon>
        <taxon>Chromadorea</taxon>
        <taxon>Rhabditida</taxon>
        <taxon>Spirurina</taxon>
        <taxon>Spiruromorpha</taxon>
        <taxon>Thelazioidea</taxon>
        <taxon>Thelaziidae</taxon>
        <taxon>Thelazia</taxon>
    </lineage>
</organism>
<dbReference type="SUPFAM" id="SSF52935">
    <property type="entry name" value="PK C-terminal domain-like"/>
    <property type="match status" value="1"/>
</dbReference>
<sequence length="61" mass="7009">MLLYRGVHPLLYSEQKNEDWKADIDLRVAFGMKEGQARGFIKSSDLLIIITGWSKGRNKTI</sequence>
<reference evidence="2 3" key="2">
    <citation type="submission" date="2018-11" db="EMBL/GenBank/DDBJ databases">
        <authorList>
            <consortium name="Pathogen Informatics"/>
        </authorList>
    </citation>
    <scope>NUCLEOTIDE SEQUENCE [LARGE SCALE GENOMIC DNA]</scope>
</reference>
<dbReference type="OrthoDB" id="108365at2759"/>
<dbReference type="WBParaSite" id="TCLT_0000369401-mRNA-1">
    <property type="protein sequence ID" value="TCLT_0000369401-mRNA-1"/>
    <property type="gene ID" value="TCLT_0000369401"/>
</dbReference>
<evidence type="ECO:0000259" key="1">
    <source>
        <dbReference type="Pfam" id="PF02887"/>
    </source>
</evidence>
<evidence type="ECO:0000313" key="3">
    <source>
        <dbReference type="Proteomes" id="UP000276776"/>
    </source>
</evidence>